<evidence type="ECO:0000313" key="1">
    <source>
        <dbReference type="EMBL" id="MYM18831.1"/>
    </source>
</evidence>
<keyword evidence="2" id="KW-1185">Reference proteome</keyword>
<comment type="caution">
    <text evidence="1">The sequence shown here is derived from an EMBL/GenBank/DDBJ whole genome shotgun (WGS) entry which is preliminary data.</text>
</comment>
<gene>
    <name evidence="1" type="ORF">GSY69_02250</name>
</gene>
<dbReference type="Proteomes" id="UP000469215">
    <property type="component" value="Unassembled WGS sequence"/>
</dbReference>
<evidence type="ECO:0000313" key="2">
    <source>
        <dbReference type="Proteomes" id="UP000469215"/>
    </source>
</evidence>
<name>A0A6N9H4S2_9MICO</name>
<protein>
    <submittedName>
        <fullName evidence="1">Uncharacterized protein</fullName>
    </submittedName>
</protein>
<reference evidence="1 2" key="1">
    <citation type="submission" date="2020-01" db="EMBL/GenBank/DDBJ databases">
        <authorList>
            <person name="Deng T."/>
        </authorList>
    </citation>
    <scope>NUCLEOTIDE SEQUENCE [LARGE SCALE GENOMIC DNA]</scope>
    <source>
        <strain evidence="1 2">5221</strain>
    </source>
</reference>
<dbReference type="AlphaFoldDB" id="A0A6N9H4S2"/>
<sequence length="174" mass="17497">MADLRAGAGAAEVRAALAAQSQGGARLTHAQLLRALMDLWGYEAVCAFFWRRVCDAARSAARGPAPAYSRAQAELIALRFSATWHGCPLEGSTPGACAPSARGAFDGELLGFDDAEVGGAGLGGAGLGDAQVGGAELGGPEFGWPEGGDARTFRADLGWADSADGGEGGACRDG</sequence>
<proteinExistence type="predicted"/>
<dbReference type="EMBL" id="WWEQ01000005">
    <property type="protein sequence ID" value="MYM18831.1"/>
    <property type="molecule type" value="Genomic_DNA"/>
</dbReference>
<organism evidence="1 2">
    <name type="scientific">Brevibacterium rongguiense</name>
    <dbReference type="NCBI Taxonomy" id="2695267"/>
    <lineage>
        <taxon>Bacteria</taxon>
        <taxon>Bacillati</taxon>
        <taxon>Actinomycetota</taxon>
        <taxon>Actinomycetes</taxon>
        <taxon>Micrococcales</taxon>
        <taxon>Brevibacteriaceae</taxon>
        <taxon>Brevibacterium</taxon>
    </lineage>
</organism>
<accession>A0A6N9H4S2</accession>
<dbReference type="RefSeq" id="WP_160952268.1">
    <property type="nucleotide sequence ID" value="NZ_WWEQ01000005.1"/>
</dbReference>